<proteinExistence type="predicted"/>
<reference evidence="4" key="2">
    <citation type="submission" date="2020-09" db="EMBL/GenBank/DDBJ databases">
        <authorList>
            <person name="Sun Q."/>
            <person name="Kim S."/>
        </authorList>
    </citation>
    <scope>NUCLEOTIDE SEQUENCE</scope>
    <source>
        <strain evidence="4">KCTC 12711</strain>
    </source>
</reference>
<dbReference type="EMBL" id="BMXA01000004">
    <property type="protein sequence ID" value="GHA13826.1"/>
    <property type="molecule type" value="Genomic_DNA"/>
</dbReference>
<dbReference type="Pfam" id="PF20943">
    <property type="entry name" value="DUF4785_3rd"/>
    <property type="match status" value="1"/>
</dbReference>
<dbReference type="AlphaFoldDB" id="A0A918RV86"/>
<evidence type="ECO:0000259" key="3">
    <source>
        <dbReference type="Pfam" id="PF20943"/>
    </source>
</evidence>
<dbReference type="Proteomes" id="UP000614811">
    <property type="component" value="Unassembled WGS sequence"/>
</dbReference>
<sequence>MKKSNLVLVACVLTISTSIQAAGELPVSRDKVQYSHLVDGTQKQSLKGNGASQESQVYYREVSGQELNQGVELATDADSAVVKLTALRKATSRNALPPLPLDLELYKGETQRSVADPSIQMKQTSEALRGAAPTLFKHSEVMKIPADMGRGRFKLKAKTPVQKDDRYLLYVLDHNSDIKLKVNSRKNAYAKGEKLDFNAHVTSARKVKTVGMKSVLVAPDGRRFPIKSMGQGSGIRGNWKLDIDTQRAPGELWQLEVESTVINDQQVETRRIAKVALDIHDATATVASIKTRKGHMVMGLNVQQKGRFEVRALVAGTARDGSLKPISLTYYADWLERGLQTVSFPIDKALFKESGLSAPYVVQSVQLLDQSRMAALDAREGKWLVD</sequence>
<gene>
    <name evidence="4" type="ORF">GCM10008090_24490</name>
</gene>
<comment type="caution">
    <text evidence="4">The sequence shown here is derived from an EMBL/GenBank/DDBJ whole genome shotgun (WGS) entry which is preliminary data.</text>
</comment>
<organism evidence="4 5">
    <name type="scientific">Arenicella chitinivorans</name>
    <dbReference type="NCBI Taxonomy" id="1329800"/>
    <lineage>
        <taxon>Bacteria</taxon>
        <taxon>Pseudomonadati</taxon>
        <taxon>Pseudomonadota</taxon>
        <taxon>Gammaproteobacteria</taxon>
        <taxon>Arenicellales</taxon>
        <taxon>Arenicellaceae</taxon>
        <taxon>Arenicella</taxon>
    </lineage>
</organism>
<keyword evidence="5" id="KW-1185">Reference proteome</keyword>
<evidence type="ECO:0000256" key="1">
    <source>
        <dbReference type="SAM" id="SignalP"/>
    </source>
</evidence>
<evidence type="ECO:0008006" key="6">
    <source>
        <dbReference type="Google" id="ProtNLM"/>
    </source>
</evidence>
<dbReference type="RefSeq" id="WP_189401608.1">
    <property type="nucleotide sequence ID" value="NZ_BMXA01000004.1"/>
</dbReference>
<accession>A0A918RV86</accession>
<keyword evidence="1" id="KW-0732">Signal</keyword>
<evidence type="ECO:0000259" key="2">
    <source>
        <dbReference type="Pfam" id="PF16024"/>
    </source>
</evidence>
<feature type="domain" description="DUF4785" evidence="2">
    <location>
        <begin position="27"/>
        <end position="173"/>
    </location>
</feature>
<dbReference type="InterPro" id="IPR031979">
    <property type="entry name" value="DUF4785_N"/>
</dbReference>
<protein>
    <recommendedName>
        <fullName evidence="6">DUF4785 family protein</fullName>
    </recommendedName>
</protein>
<feature type="signal peptide" evidence="1">
    <location>
        <begin position="1"/>
        <end position="21"/>
    </location>
</feature>
<dbReference type="Pfam" id="PF16024">
    <property type="entry name" value="DUF4785_1st"/>
    <property type="match status" value="1"/>
</dbReference>
<dbReference type="InterPro" id="IPR048295">
    <property type="entry name" value="DUF4785_C"/>
</dbReference>
<dbReference type="Gene3D" id="2.60.40.3870">
    <property type="entry name" value="Uncharacterised protein PF16024, DUF4785"/>
    <property type="match status" value="1"/>
</dbReference>
<evidence type="ECO:0000313" key="5">
    <source>
        <dbReference type="Proteomes" id="UP000614811"/>
    </source>
</evidence>
<feature type="domain" description="DUF4785" evidence="3">
    <location>
        <begin position="289"/>
        <end position="379"/>
    </location>
</feature>
<evidence type="ECO:0000313" key="4">
    <source>
        <dbReference type="EMBL" id="GHA13826.1"/>
    </source>
</evidence>
<dbReference type="Gene3D" id="2.60.120.1370">
    <property type="match status" value="1"/>
</dbReference>
<name>A0A918RV86_9GAMM</name>
<feature type="chain" id="PRO_5037587487" description="DUF4785 family protein" evidence="1">
    <location>
        <begin position="22"/>
        <end position="386"/>
    </location>
</feature>
<reference evidence="4" key="1">
    <citation type="journal article" date="2014" name="Int. J. Syst. Evol. Microbiol.">
        <title>Complete genome sequence of Corynebacterium casei LMG S-19264T (=DSM 44701T), isolated from a smear-ripened cheese.</title>
        <authorList>
            <consortium name="US DOE Joint Genome Institute (JGI-PGF)"/>
            <person name="Walter F."/>
            <person name="Albersmeier A."/>
            <person name="Kalinowski J."/>
            <person name="Ruckert C."/>
        </authorList>
    </citation>
    <scope>NUCLEOTIDE SEQUENCE</scope>
    <source>
        <strain evidence="4">KCTC 12711</strain>
    </source>
</reference>